<dbReference type="AlphaFoldDB" id="A0A5C7IN91"/>
<organism evidence="1 2">
    <name type="scientific">Acer yangbiense</name>
    <dbReference type="NCBI Taxonomy" id="1000413"/>
    <lineage>
        <taxon>Eukaryota</taxon>
        <taxon>Viridiplantae</taxon>
        <taxon>Streptophyta</taxon>
        <taxon>Embryophyta</taxon>
        <taxon>Tracheophyta</taxon>
        <taxon>Spermatophyta</taxon>
        <taxon>Magnoliopsida</taxon>
        <taxon>eudicotyledons</taxon>
        <taxon>Gunneridae</taxon>
        <taxon>Pentapetalae</taxon>
        <taxon>rosids</taxon>
        <taxon>malvids</taxon>
        <taxon>Sapindales</taxon>
        <taxon>Sapindaceae</taxon>
        <taxon>Hippocastanoideae</taxon>
        <taxon>Acereae</taxon>
        <taxon>Acer</taxon>
    </lineage>
</organism>
<name>A0A5C7IN91_9ROSI</name>
<sequence>MSKLKTKSSLKTLPAPLGQLTIVVGGRNKYLINGKASQPNQVLNMKPPEILSMLEEAAGTRMYETKKEAALKTLEDRLRRFCIAYEYVQAEKIRDSAVDDVEQVKEDC</sequence>
<evidence type="ECO:0000313" key="1">
    <source>
        <dbReference type="EMBL" id="TXG70665.1"/>
    </source>
</evidence>
<dbReference type="OrthoDB" id="10255539at2759"/>
<comment type="caution">
    <text evidence="1">The sequence shown here is derived from an EMBL/GenBank/DDBJ whole genome shotgun (WGS) entry which is preliminary data.</text>
</comment>
<keyword evidence="2" id="KW-1185">Reference proteome</keyword>
<evidence type="ECO:0000313" key="2">
    <source>
        <dbReference type="Proteomes" id="UP000323000"/>
    </source>
</evidence>
<reference evidence="2" key="1">
    <citation type="journal article" date="2019" name="Gigascience">
        <title>De novo genome assembly of the endangered Acer yangbiense, a plant species with extremely small populations endemic to Yunnan Province, China.</title>
        <authorList>
            <person name="Yang J."/>
            <person name="Wariss H.M."/>
            <person name="Tao L."/>
            <person name="Zhang R."/>
            <person name="Yun Q."/>
            <person name="Hollingsworth P."/>
            <person name="Dao Z."/>
            <person name="Luo G."/>
            <person name="Guo H."/>
            <person name="Ma Y."/>
            <person name="Sun W."/>
        </authorList>
    </citation>
    <scope>NUCLEOTIDE SEQUENCE [LARGE SCALE GENOMIC DNA]</scope>
    <source>
        <strain evidence="2">cv. Malutang</strain>
    </source>
</reference>
<accession>A0A5C7IN91</accession>
<proteinExistence type="predicted"/>
<dbReference type="Proteomes" id="UP000323000">
    <property type="component" value="Chromosome 2"/>
</dbReference>
<gene>
    <name evidence="1" type="ORF">EZV62_005600</name>
</gene>
<dbReference type="EMBL" id="VAHF01000002">
    <property type="protein sequence ID" value="TXG70665.1"/>
    <property type="molecule type" value="Genomic_DNA"/>
</dbReference>
<protein>
    <submittedName>
        <fullName evidence="1">Uncharacterized protein</fullName>
    </submittedName>
</protein>